<dbReference type="GO" id="GO:0008360">
    <property type="term" value="P:regulation of cell shape"/>
    <property type="evidence" value="ECO:0007669"/>
    <property type="project" value="UniProtKB-UniRule"/>
</dbReference>
<dbReference type="InterPro" id="IPR050979">
    <property type="entry name" value="LD-transpeptidase"/>
</dbReference>
<comment type="pathway">
    <text evidence="1 6">Cell wall biogenesis; peptidoglycan biosynthesis.</text>
</comment>
<dbReference type="KEGG" id="cmq:B840_04265"/>
<dbReference type="HOGENOM" id="CLU_1371666_0_0_11"/>
<dbReference type="GO" id="GO:0016740">
    <property type="term" value="F:transferase activity"/>
    <property type="evidence" value="ECO:0007669"/>
    <property type="project" value="UniProtKB-KW"/>
</dbReference>
<evidence type="ECO:0000256" key="2">
    <source>
        <dbReference type="ARBA" id="ARBA00022679"/>
    </source>
</evidence>
<dbReference type="PANTHER" id="PTHR30582">
    <property type="entry name" value="L,D-TRANSPEPTIDASE"/>
    <property type="match status" value="1"/>
</dbReference>
<dbReference type="GO" id="GO:0071972">
    <property type="term" value="F:peptidoglycan L,D-transpeptidase activity"/>
    <property type="evidence" value="ECO:0007669"/>
    <property type="project" value="TreeGrafter"/>
</dbReference>
<name>A0A0B6TES2_9CORY</name>
<accession>A0A0B6TES2</accession>
<feature type="active site" description="Proton donor/acceptor" evidence="6">
    <location>
        <position position="178"/>
    </location>
</feature>
<feature type="active site" description="Nucleophile" evidence="6">
    <location>
        <position position="189"/>
    </location>
</feature>
<protein>
    <recommendedName>
        <fullName evidence="7">L,D-TPase catalytic domain-containing protein</fullName>
    </recommendedName>
</protein>
<evidence type="ECO:0000256" key="6">
    <source>
        <dbReference type="PROSITE-ProRule" id="PRU01373"/>
    </source>
</evidence>
<sequence>MEGFPTLAGMTPAQRRASSRRRLIVMAVAASAAAGFVGGAVAAASLLPAEESAASASAEQAVGDIALPGESLAGETPPEVPAAAAEVTEVIEPEPFDYGDCPPAARACVDLDGERAWLQEDGEVTYGAVPIGQGGPGYDTPRASFHVSRKVVDDVSYVFDMAPMPYAVYFTDVGHAFHEGDPEGESHGCVRLAPGDAEIYFNELQVGDLIHIY</sequence>
<dbReference type="EMBL" id="CP007790">
    <property type="protein sequence ID" value="AJK68472.1"/>
    <property type="molecule type" value="Genomic_DNA"/>
</dbReference>
<dbReference type="InterPro" id="IPR006311">
    <property type="entry name" value="TAT_signal"/>
</dbReference>
<keyword evidence="5 6" id="KW-0961">Cell wall biogenesis/degradation</keyword>
<evidence type="ECO:0000256" key="3">
    <source>
        <dbReference type="ARBA" id="ARBA00022960"/>
    </source>
</evidence>
<dbReference type="InterPro" id="IPR038063">
    <property type="entry name" value="Transpep_catalytic_dom"/>
</dbReference>
<evidence type="ECO:0000313" key="9">
    <source>
        <dbReference type="Proteomes" id="UP000031928"/>
    </source>
</evidence>
<dbReference type="UniPathway" id="UPA00219"/>
<dbReference type="Gene3D" id="2.40.440.10">
    <property type="entry name" value="L,D-transpeptidase catalytic domain-like"/>
    <property type="match status" value="1"/>
</dbReference>
<feature type="domain" description="L,D-TPase catalytic" evidence="7">
    <location>
        <begin position="105"/>
        <end position="213"/>
    </location>
</feature>
<evidence type="ECO:0000256" key="4">
    <source>
        <dbReference type="ARBA" id="ARBA00022984"/>
    </source>
</evidence>
<reference evidence="8 9" key="1">
    <citation type="submission" date="2014-05" db="EMBL/GenBank/DDBJ databases">
        <title>Complete genome sequence of Corynebacterium marinum DSM 44953.</title>
        <authorList>
            <person name="Schaffert L."/>
            <person name="Albersmeier A."/>
            <person name="Kalinowski J."/>
            <person name="Ruckert C."/>
        </authorList>
    </citation>
    <scope>NUCLEOTIDE SEQUENCE [LARGE SCALE GENOMIC DNA]</scope>
    <source>
        <strain evidence="8 9">DSM 44953</strain>
    </source>
</reference>
<dbReference type="PANTHER" id="PTHR30582:SF33">
    <property type="entry name" value="EXPORTED PROTEIN"/>
    <property type="match status" value="1"/>
</dbReference>
<keyword evidence="9" id="KW-1185">Reference proteome</keyword>
<dbReference type="STRING" id="1224162.B840_04265"/>
<evidence type="ECO:0000259" key="7">
    <source>
        <dbReference type="PROSITE" id="PS52029"/>
    </source>
</evidence>
<organism evidence="8 9">
    <name type="scientific">Corynebacterium marinum DSM 44953</name>
    <dbReference type="NCBI Taxonomy" id="1224162"/>
    <lineage>
        <taxon>Bacteria</taxon>
        <taxon>Bacillati</taxon>
        <taxon>Actinomycetota</taxon>
        <taxon>Actinomycetes</taxon>
        <taxon>Mycobacteriales</taxon>
        <taxon>Corynebacteriaceae</taxon>
        <taxon>Corynebacterium</taxon>
    </lineage>
</organism>
<dbReference type="PROSITE" id="PS51318">
    <property type="entry name" value="TAT"/>
    <property type="match status" value="1"/>
</dbReference>
<dbReference type="GO" id="GO:0071555">
    <property type="term" value="P:cell wall organization"/>
    <property type="evidence" value="ECO:0007669"/>
    <property type="project" value="UniProtKB-UniRule"/>
</dbReference>
<evidence type="ECO:0000256" key="1">
    <source>
        <dbReference type="ARBA" id="ARBA00004752"/>
    </source>
</evidence>
<dbReference type="Pfam" id="PF03734">
    <property type="entry name" value="YkuD"/>
    <property type="match status" value="1"/>
</dbReference>
<dbReference type="SUPFAM" id="SSF141523">
    <property type="entry name" value="L,D-transpeptidase catalytic domain-like"/>
    <property type="match status" value="1"/>
</dbReference>
<dbReference type="GO" id="GO:0005576">
    <property type="term" value="C:extracellular region"/>
    <property type="evidence" value="ECO:0007669"/>
    <property type="project" value="TreeGrafter"/>
</dbReference>
<dbReference type="PROSITE" id="PS52029">
    <property type="entry name" value="LD_TPASE"/>
    <property type="match status" value="1"/>
</dbReference>
<dbReference type="GO" id="GO:0018104">
    <property type="term" value="P:peptidoglycan-protein cross-linking"/>
    <property type="evidence" value="ECO:0007669"/>
    <property type="project" value="TreeGrafter"/>
</dbReference>
<dbReference type="InterPro" id="IPR005490">
    <property type="entry name" value="LD_TPept_cat_dom"/>
</dbReference>
<keyword evidence="3 6" id="KW-0133">Cell shape</keyword>
<proteinExistence type="predicted"/>
<dbReference type="Proteomes" id="UP000031928">
    <property type="component" value="Chromosome"/>
</dbReference>
<keyword evidence="2" id="KW-0808">Transferase</keyword>
<dbReference type="CDD" id="cd16913">
    <property type="entry name" value="YkuD_like"/>
    <property type="match status" value="1"/>
</dbReference>
<gene>
    <name evidence="8" type="ORF">B840_04265</name>
</gene>
<keyword evidence="4 6" id="KW-0573">Peptidoglycan synthesis</keyword>
<evidence type="ECO:0000256" key="5">
    <source>
        <dbReference type="ARBA" id="ARBA00023316"/>
    </source>
</evidence>
<evidence type="ECO:0000313" key="8">
    <source>
        <dbReference type="EMBL" id="AJK68472.1"/>
    </source>
</evidence>
<dbReference type="AlphaFoldDB" id="A0A0B6TES2"/>